<name>A0A9P7K7H1_9AGAR</name>
<evidence type="ECO:0000313" key="3">
    <source>
        <dbReference type="Proteomes" id="UP000717328"/>
    </source>
</evidence>
<feature type="compositionally biased region" description="Basic and acidic residues" evidence="1">
    <location>
        <begin position="1"/>
        <end position="35"/>
    </location>
</feature>
<sequence length="104" mass="11655">MDIKSPKGDIIKPDQDNKREALEDSPMKTFKHEDSSTQPMIVDTKHEDTTLADAPKLEKGFDDDLKIPVRSLLTPKAEATDIPQIKENTEDKLHVSAISDFGDH</sequence>
<gene>
    <name evidence="2" type="ORF">H0H81_006393</name>
</gene>
<reference evidence="2" key="1">
    <citation type="submission" date="2021-02" db="EMBL/GenBank/DDBJ databases">
        <authorList>
            <person name="Nieuwenhuis M."/>
            <person name="Van De Peppel L.J.J."/>
        </authorList>
    </citation>
    <scope>NUCLEOTIDE SEQUENCE</scope>
    <source>
        <strain evidence="2">D49</strain>
    </source>
</reference>
<evidence type="ECO:0000256" key="1">
    <source>
        <dbReference type="SAM" id="MobiDB-lite"/>
    </source>
</evidence>
<accession>A0A9P7K7H1</accession>
<proteinExistence type="predicted"/>
<comment type="caution">
    <text evidence="2">The sequence shown here is derived from an EMBL/GenBank/DDBJ whole genome shotgun (WGS) entry which is preliminary data.</text>
</comment>
<dbReference type="EMBL" id="JABCKI010005730">
    <property type="protein sequence ID" value="KAG5639134.1"/>
    <property type="molecule type" value="Genomic_DNA"/>
</dbReference>
<protein>
    <submittedName>
        <fullName evidence="2">Uncharacterized protein</fullName>
    </submittedName>
</protein>
<dbReference type="Proteomes" id="UP000717328">
    <property type="component" value="Unassembled WGS sequence"/>
</dbReference>
<organism evidence="2 3">
    <name type="scientific">Sphagnurus paluster</name>
    <dbReference type="NCBI Taxonomy" id="117069"/>
    <lineage>
        <taxon>Eukaryota</taxon>
        <taxon>Fungi</taxon>
        <taxon>Dikarya</taxon>
        <taxon>Basidiomycota</taxon>
        <taxon>Agaricomycotina</taxon>
        <taxon>Agaricomycetes</taxon>
        <taxon>Agaricomycetidae</taxon>
        <taxon>Agaricales</taxon>
        <taxon>Tricholomatineae</taxon>
        <taxon>Lyophyllaceae</taxon>
        <taxon>Sphagnurus</taxon>
    </lineage>
</organism>
<dbReference type="AlphaFoldDB" id="A0A9P7K7H1"/>
<keyword evidence="3" id="KW-1185">Reference proteome</keyword>
<evidence type="ECO:0000313" key="2">
    <source>
        <dbReference type="EMBL" id="KAG5639134.1"/>
    </source>
</evidence>
<feature type="region of interest" description="Disordered" evidence="1">
    <location>
        <begin position="1"/>
        <end position="47"/>
    </location>
</feature>
<reference evidence="2" key="2">
    <citation type="submission" date="2021-10" db="EMBL/GenBank/DDBJ databases">
        <title>Phylogenomics reveals ancestral predisposition of the termite-cultivated fungus Termitomyces towards a domesticated lifestyle.</title>
        <authorList>
            <person name="Auxier B."/>
            <person name="Grum-Grzhimaylo A."/>
            <person name="Cardenas M.E."/>
            <person name="Lodge J.D."/>
            <person name="Laessoe T."/>
            <person name="Pedersen O."/>
            <person name="Smith M.E."/>
            <person name="Kuyper T.W."/>
            <person name="Franco-Molano E.A."/>
            <person name="Baroni T.J."/>
            <person name="Aanen D.K."/>
        </authorList>
    </citation>
    <scope>NUCLEOTIDE SEQUENCE</scope>
    <source>
        <strain evidence="2">D49</strain>
    </source>
</reference>